<keyword evidence="2" id="KW-1003">Cell membrane</keyword>
<organism evidence="7 8">
    <name type="scientific">Mesorhizobium liriopis</name>
    <dbReference type="NCBI Taxonomy" id="2953882"/>
    <lineage>
        <taxon>Bacteria</taxon>
        <taxon>Pseudomonadati</taxon>
        <taxon>Pseudomonadota</taxon>
        <taxon>Alphaproteobacteria</taxon>
        <taxon>Hyphomicrobiales</taxon>
        <taxon>Phyllobacteriaceae</taxon>
        <taxon>Mesorhizobium</taxon>
    </lineage>
</organism>
<sequence length="212" mass="22621">MTYTETLWLYALLVFGIVIVPGMDMLFVLANALTGGRRAGLAATSGVMLGGAAHALFGAVGLGLVLQWMPGLVKLMLIAGAGYMAWIGWTLARSSITVDGVDKVQNRSAFIAFRQGLVTCLINPKAYLFVLSVFPQFIRPVHGPLWQQATALGIITVFAQFVVYGGLAFAASESRNLLVGRPDITTWIGRSAGLLLILVAGLTLWQGWHASA</sequence>
<feature type="transmembrane region" description="Helical" evidence="6">
    <location>
        <begin position="72"/>
        <end position="92"/>
    </location>
</feature>
<keyword evidence="5 6" id="KW-0472">Membrane</keyword>
<name>A0ABT1C5V4_9HYPH</name>
<evidence type="ECO:0000256" key="6">
    <source>
        <dbReference type="SAM" id="Phobius"/>
    </source>
</evidence>
<evidence type="ECO:0000313" key="7">
    <source>
        <dbReference type="EMBL" id="MCO6049883.1"/>
    </source>
</evidence>
<dbReference type="Pfam" id="PF01810">
    <property type="entry name" value="LysE"/>
    <property type="match status" value="1"/>
</dbReference>
<dbReference type="PANTHER" id="PTHR30086:SF20">
    <property type="entry name" value="ARGININE EXPORTER PROTEIN ARGO-RELATED"/>
    <property type="match status" value="1"/>
</dbReference>
<evidence type="ECO:0000256" key="4">
    <source>
        <dbReference type="ARBA" id="ARBA00022989"/>
    </source>
</evidence>
<proteinExistence type="predicted"/>
<evidence type="ECO:0000313" key="8">
    <source>
        <dbReference type="Proteomes" id="UP001205906"/>
    </source>
</evidence>
<keyword evidence="8" id="KW-1185">Reference proteome</keyword>
<evidence type="ECO:0000256" key="5">
    <source>
        <dbReference type="ARBA" id="ARBA00023136"/>
    </source>
</evidence>
<evidence type="ECO:0000256" key="3">
    <source>
        <dbReference type="ARBA" id="ARBA00022692"/>
    </source>
</evidence>
<dbReference type="RefSeq" id="WP_252818063.1">
    <property type="nucleotide sequence ID" value="NZ_JAMXQS010000004.1"/>
</dbReference>
<gene>
    <name evidence="7" type="ORF">NGM99_08755</name>
</gene>
<protein>
    <submittedName>
        <fullName evidence="7">LysE family translocator</fullName>
    </submittedName>
</protein>
<evidence type="ECO:0000256" key="2">
    <source>
        <dbReference type="ARBA" id="ARBA00022475"/>
    </source>
</evidence>
<keyword evidence="4 6" id="KW-1133">Transmembrane helix</keyword>
<comment type="subcellular location">
    <subcellularLocation>
        <location evidence="1">Cell membrane</location>
        <topology evidence="1">Multi-pass membrane protein</topology>
    </subcellularLocation>
</comment>
<feature type="transmembrane region" description="Helical" evidence="6">
    <location>
        <begin position="192"/>
        <end position="208"/>
    </location>
</feature>
<reference evidence="7 8" key="1">
    <citation type="submission" date="2022-06" db="EMBL/GenBank/DDBJ databases">
        <title>Mesorhizobium sp. strain RP14 Genome sequencing and assembly.</title>
        <authorList>
            <person name="Kim I."/>
        </authorList>
    </citation>
    <scope>NUCLEOTIDE SEQUENCE [LARGE SCALE GENOMIC DNA]</scope>
    <source>
        <strain evidence="8">RP14(2022)</strain>
    </source>
</reference>
<feature type="transmembrane region" description="Helical" evidence="6">
    <location>
        <begin position="6"/>
        <end position="29"/>
    </location>
</feature>
<dbReference type="Proteomes" id="UP001205906">
    <property type="component" value="Unassembled WGS sequence"/>
</dbReference>
<dbReference type="PANTHER" id="PTHR30086">
    <property type="entry name" value="ARGININE EXPORTER PROTEIN ARGO"/>
    <property type="match status" value="1"/>
</dbReference>
<evidence type="ECO:0000256" key="1">
    <source>
        <dbReference type="ARBA" id="ARBA00004651"/>
    </source>
</evidence>
<comment type="caution">
    <text evidence="7">The sequence shown here is derived from an EMBL/GenBank/DDBJ whole genome shotgun (WGS) entry which is preliminary data.</text>
</comment>
<keyword evidence="3 6" id="KW-0812">Transmembrane</keyword>
<dbReference type="EMBL" id="JAMXQS010000004">
    <property type="protein sequence ID" value="MCO6049883.1"/>
    <property type="molecule type" value="Genomic_DNA"/>
</dbReference>
<dbReference type="InterPro" id="IPR001123">
    <property type="entry name" value="LeuE-type"/>
</dbReference>
<accession>A0ABT1C5V4</accession>
<feature type="transmembrane region" description="Helical" evidence="6">
    <location>
        <begin position="150"/>
        <end position="171"/>
    </location>
</feature>
<feature type="transmembrane region" description="Helical" evidence="6">
    <location>
        <begin position="41"/>
        <end position="66"/>
    </location>
</feature>